<feature type="domain" description="DUF7436" evidence="3">
    <location>
        <begin position="128"/>
        <end position="284"/>
    </location>
</feature>
<dbReference type="EMBL" id="CP064789">
    <property type="protein sequence ID" value="QSG12547.1"/>
    <property type="molecule type" value="Genomic_DNA"/>
</dbReference>
<protein>
    <submittedName>
        <fullName evidence="4">Sugar-specific transcriptional regulator TrmB</fullName>
    </submittedName>
</protein>
<evidence type="ECO:0000256" key="1">
    <source>
        <dbReference type="SAM" id="Coils"/>
    </source>
</evidence>
<name>A0A897NIH6_9EURY</name>
<sequence length="286" mass="32364">MRRTVNSRYVFEFASRRTDMASLRDLGLSEYETRTYRSLLETGPTTAKELSRRSDVPMGRIYDVLKSLETHSLVRSQTASRPKKYVAVEPETALDRLLEDKKRELEQQAAQYEEIVDSLADDLEAAEPLGETFWTAAIGAEETADLLIERLTAAEDRIVIVTSQFSQQFDIDEIGDRSVATLKDALDRGVDISLLMPPEMVGSLPDDVGERYRELLQPHDGFEVRTSENVVGTFEVIDDTEVCIEVPHPLRENETFAVIDFKDPEFAATVTAEFQVRWADAHSLEL</sequence>
<dbReference type="SUPFAM" id="SSF56024">
    <property type="entry name" value="Phospholipase D/nuclease"/>
    <property type="match status" value="1"/>
</dbReference>
<organism evidence="4 5">
    <name type="scientific">Halapricum desulfuricans</name>
    <dbReference type="NCBI Taxonomy" id="2841257"/>
    <lineage>
        <taxon>Archaea</taxon>
        <taxon>Methanobacteriati</taxon>
        <taxon>Methanobacteriota</taxon>
        <taxon>Stenosarchaea group</taxon>
        <taxon>Halobacteria</taxon>
        <taxon>Halobacteriales</taxon>
        <taxon>Haloarculaceae</taxon>
        <taxon>Halapricum</taxon>
    </lineage>
</organism>
<dbReference type="InterPro" id="IPR002831">
    <property type="entry name" value="Tscrpt_reg_TrmB_N"/>
</dbReference>
<dbReference type="InterPro" id="IPR055859">
    <property type="entry name" value="DUF7436"/>
</dbReference>
<evidence type="ECO:0000259" key="2">
    <source>
        <dbReference type="Pfam" id="PF01978"/>
    </source>
</evidence>
<dbReference type="InterPro" id="IPR036390">
    <property type="entry name" value="WH_DNA-bd_sf"/>
</dbReference>
<evidence type="ECO:0000313" key="5">
    <source>
        <dbReference type="Proteomes" id="UP000663305"/>
    </source>
</evidence>
<evidence type="ECO:0000259" key="3">
    <source>
        <dbReference type="Pfam" id="PF24217"/>
    </source>
</evidence>
<dbReference type="Pfam" id="PF01978">
    <property type="entry name" value="TrmB"/>
    <property type="match status" value="1"/>
</dbReference>
<dbReference type="InterPro" id="IPR036388">
    <property type="entry name" value="WH-like_DNA-bd_sf"/>
</dbReference>
<dbReference type="Gene3D" id="1.10.10.10">
    <property type="entry name" value="Winged helix-like DNA-binding domain superfamily/Winged helix DNA-binding domain"/>
    <property type="match status" value="1"/>
</dbReference>
<dbReference type="PANTHER" id="PTHR34293:SF1">
    <property type="entry name" value="HTH-TYPE TRANSCRIPTIONAL REGULATOR TRMBL2"/>
    <property type="match status" value="1"/>
</dbReference>
<feature type="domain" description="Transcription regulator TrmB N-terminal" evidence="2">
    <location>
        <begin position="23"/>
        <end position="91"/>
    </location>
</feature>
<dbReference type="Gene3D" id="3.30.870.10">
    <property type="entry name" value="Endonuclease Chain A"/>
    <property type="match status" value="1"/>
</dbReference>
<evidence type="ECO:0000313" key="4">
    <source>
        <dbReference type="EMBL" id="QSG12547.1"/>
    </source>
</evidence>
<dbReference type="PANTHER" id="PTHR34293">
    <property type="entry name" value="HTH-TYPE TRANSCRIPTIONAL REGULATOR TRMBL2"/>
    <property type="match status" value="1"/>
</dbReference>
<keyword evidence="1" id="KW-0175">Coiled coil</keyword>
<dbReference type="AlphaFoldDB" id="A0A897NIH6"/>
<dbReference type="SUPFAM" id="SSF46785">
    <property type="entry name" value="Winged helix' DNA-binding domain"/>
    <property type="match status" value="1"/>
</dbReference>
<accession>A0A897NIH6</accession>
<reference evidence="4" key="1">
    <citation type="submission" date="2020-11" db="EMBL/GenBank/DDBJ databases">
        <title>Carbohydrate-dependent, anaerobic sulfur respiration: A novel catabolism in halophilic archaea.</title>
        <authorList>
            <person name="Sorokin D.Y."/>
            <person name="Messina E."/>
            <person name="Smedile F."/>
            <person name="La Cono V."/>
            <person name="Hallsworth J.E."/>
            <person name="Yakimov M.M."/>
        </authorList>
    </citation>
    <scope>NUCLEOTIDE SEQUENCE</scope>
    <source>
        <strain evidence="4">HSR-Bgl</strain>
    </source>
</reference>
<dbReference type="Pfam" id="PF24217">
    <property type="entry name" value="DUF7436"/>
    <property type="match status" value="1"/>
</dbReference>
<dbReference type="InterPro" id="IPR051797">
    <property type="entry name" value="TrmB-like"/>
</dbReference>
<gene>
    <name evidence="4" type="ORF">HSBGL_2140</name>
</gene>
<dbReference type="Proteomes" id="UP000663305">
    <property type="component" value="Chromosome"/>
</dbReference>
<feature type="coiled-coil region" evidence="1">
    <location>
        <begin position="95"/>
        <end position="122"/>
    </location>
</feature>
<proteinExistence type="predicted"/>